<dbReference type="GO" id="GO:0003677">
    <property type="term" value="F:DNA binding"/>
    <property type="evidence" value="ECO:0007669"/>
    <property type="project" value="UniProtKB-KW"/>
</dbReference>
<dbReference type="AlphaFoldDB" id="A0A4Y1X3A0"/>
<evidence type="ECO:0000259" key="4">
    <source>
        <dbReference type="PROSITE" id="PS51118"/>
    </source>
</evidence>
<dbReference type="Pfam" id="PF01638">
    <property type="entry name" value="HxlR"/>
    <property type="match status" value="1"/>
</dbReference>
<evidence type="ECO:0000313" key="6">
    <source>
        <dbReference type="Proteomes" id="UP000319374"/>
    </source>
</evidence>
<dbReference type="InterPro" id="IPR036388">
    <property type="entry name" value="WH-like_DNA-bd_sf"/>
</dbReference>
<evidence type="ECO:0000256" key="2">
    <source>
        <dbReference type="ARBA" id="ARBA00023125"/>
    </source>
</evidence>
<dbReference type="PROSITE" id="PS51118">
    <property type="entry name" value="HTH_HXLR"/>
    <property type="match status" value="1"/>
</dbReference>
<dbReference type="Gene3D" id="1.10.10.10">
    <property type="entry name" value="Winged helix-like DNA-binding domain superfamily/Winged helix DNA-binding domain"/>
    <property type="match status" value="1"/>
</dbReference>
<keyword evidence="2" id="KW-0238">DNA-binding</keyword>
<dbReference type="InterPro" id="IPR002577">
    <property type="entry name" value="HTH_HxlR"/>
</dbReference>
<dbReference type="PANTHER" id="PTHR33204:SF39">
    <property type="entry name" value="TRANSCRIPTIONAL REGULATORY PROTEIN"/>
    <property type="match status" value="1"/>
</dbReference>
<evidence type="ECO:0000256" key="3">
    <source>
        <dbReference type="ARBA" id="ARBA00023163"/>
    </source>
</evidence>
<dbReference type="GeneID" id="98673856"/>
<dbReference type="EMBL" id="AP019736">
    <property type="protein sequence ID" value="BBL07234.1"/>
    <property type="molecule type" value="Genomic_DNA"/>
</dbReference>
<gene>
    <name evidence="5" type="ORF">A5CPEGH6_18720</name>
</gene>
<dbReference type="Proteomes" id="UP000319374">
    <property type="component" value="Chromosome"/>
</dbReference>
<sequence length="110" mass="12257">MKKNEKNPPRPTLSPACALIGRFGSRWALLVLLTLHEGGVLRFGELVRAVPGGISERMLSAALRDLERAGLVARRVYPEVPPRVEYATTPKTESLMPILRQLLDWARENA</sequence>
<dbReference type="OrthoDB" id="8231503at2"/>
<keyword evidence="3" id="KW-0804">Transcription</keyword>
<accession>A0A4Y1X3A0</accession>
<dbReference type="RefSeq" id="WP_141429347.1">
    <property type="nucleotide sequence ID" value="NZ_AP019736.1"/>
</dbReference>
<keyword evidence="1" id="KW-0805">Transcription regulation</keyword>
<organism evidence="5 6">
    <name type="scientific">Alistipes dispar</name>
    <dbReference type="NCBI Taxonomy" id="2585119"/>
    <lineage>
        <taxon>Bacteria</taxon>
        <taxon>Pseudomonadati</taxon>
        <taxon>Bacteroidota</taxon>
        <taxon>Bacteroidia</taxon>
        <taxon>Bacteroidales</taxon>
        <taxon>Rikenellaceae</taxon>
        <taxon>Alistipes</taxon>
    </lineage>
</organism>
<name>A0A4Y1X3A0_9BACT</name>
<dbReference type="InterPro" id="IPR036390">
    <property type="entry name" value="WH_DNA-bd_sf"/>
</dbReference>
<reference evidence="6" key="1">
    <citation type="submission" date="2019-06" db="EMBL/GenBank/DDBJ databases">
        <title>Alistipes onderdonkii subsp. vulgaris subsp. nov., Alistipes dispar sp. nov. and Alistipes communis sp. nov., isolated from human faeces, and creation of Alistipes onderdonkii subsp. onderdonkii subsp. nov.</title>
        <authorList>
            <person name="Sakamoto M."/>
            <person name="Ikeyama N."/>
            <person name="Ogata Y."/>
            <person name="Suda W."/>
            <person name="Iino T."/>
            <person name="Hattori M."/>
            <person name="Ohkuma M."/>
        </authorList>
    </citation>
    <scope>NUCLEOTIDE SEQUENCE [LARGE SCALE GENOMIC DNA]</scope>
    <source>
        <strain evidence="6">5CPEGH6</strain>
    </source>
</reference>
<dbReference type="PANTHER" id="PTHR33204">
    <property type="entry name" value="TRANSCRIPTIONAL REGULATOR, MARR FAMILY"/>
    <property type="match status" value="1"/>
</dbReference>
<protein>
    <submittedName>
        <fullName evidence="5">Transcriptional regulator</fullName>
    </submittedName>
</protein>
<dbReference type="KEGG" id="ada:A5CPEGH6_18720"/>
<evidence type="ECO:0000313" key="5">
    <source>
        <dbReference type="EMBL" id="BBL07234.1"/>
    </source>
</evidence>
<evidence type="ECO:0000256" key="1">
    <source>
        <dbReference type="ARBA" id="ARBA00023015"/>
    </source>
</evidence>
<dbReference type="SUPFAM" id="SSF46785">
    <property type="entry name" value="Winged helix' DNA-binding domain"/>
    <property type="match status" value="1"/>
</dbReference>
<proteinExistence type="predicted"/>
<feature type="domain" description="HTH hxlR-type" evidence="4">
    <location>
        <begin position="14"/>
        <end position="110"/>
    </location>
</feature>
<keyword evidence="6" id="KW-1185">Reference proteome</keyword>